<reference evidence="1" key="2">
    <citation type="journal article" date="2023" name="IMA Fungus">
        <title>Comparative genomic study of the Penicillium genus elucidates a diverse pangenome and 15 lateral gene transfer events.</title>
        <authorList>
            <person name="Petersen C."/>
            <person name="Sorensen T."/>
            <person name="Nielsen M.R."/>
            <person name="Sondergaard T.E."/>
            <person name="Sorensen J.L."/>
            <person name="Fitzpatrick D.A."/>
            <person name="Frisvad J.C."/>
            <person name="Nielsen K.L."/>
        </authorList>
    </citation>
    <scope>NUCLEOTIDE SEQUENCE</scope>
    <source>
        <strain evidence="1">IBT 30069</strain>
    </source>
</reference>
<accession>A0A9W9FVK8</accession>
<dbReference type="OrthoDB" id="5598852at2759"/>
<reference evidence="1" key="1">
    <citation type="submission" date="2022-11" db="EMBL/GenBank/DDBJ databases">
        <authorList>
            <person name="Petersen C."/>
        </authorList>
    </citation>
    <scope>NUCLEOTIDE SEQUENCE</scope>
    <source>
        <strain evidence="1">IBT 30069</strain>
    </source>
</reference>
<comment type="caution">
    <text evidence="1">The sequence shown here is derived from an EMBL/GenBank/DDBJ whole genome shotgun (WGS) entry which is preliminary data.</text>
</comment>
<keyword evidence="2" id="KW-1185">Reference proteome</keyword>
<evidence type="ECO:0008006" key="3">
    <source>
        <dbReference type="Google" id="ProtNLM"/>
    </source>
</evidence>
<dbReference type="Proteomes" id="UP001149165">
    <property type="component" value="Unassembled WGS sequence"/>
</dbReference>
<sequence>MSDIDWAKMAQYPFFVDRKYPTVTQCDDIAESITGATQIRSVDSLSTMTYSVICNNCSSLPLDRVVVFRENNSKAEPIDYIVKLSKETFGPLAPEPIYYGKVERAEPSLSIYTMACQPGISLLSALRCSVELPRQQKAKQASFIRDLARFFALSWSNKQPMKPQELLYIRQAGIRHQLRQFKQFAPSVIPGHMIDELIGLLPTLFSEEYSLVLTNGNLSLTNIRVDEATYEITGIVDWSLAKVLPFGMDLDILFLTTGYMGLRQWKNYECKAFFLKCFWDEFWTSVSSGPHVDRMKMRFLAEQAAKIGALLRYGFVRREDGSSDSVVSVSDRDGRQLRAWFGVNE</sequence>
<evidence type="ECO:0000313" key="2">
    <source>
        <dbReference type="Proteomes" id="UP001149165"/>
    </source>
</evidence>
<gene>
    <name evidence="1" type="ORF">N7456_003152</name>
</gene>
<dbReference type="EMBL" id="JAPQKH010000003">
    <property type="protein sequence ID" value="KAJ5106477.1"/>
    <property type="molecule type" value="Genomic_DNA"/>
</dbReference>
<protein>
    <recommendedName>
        <fullName evidence="3">Aminoglycoside phosphotransferase domain-containing protein</fullName>
    </recommendedName>
</protein>
<proteinExistence type="predicted"/>
<dbReference type="InterPro" id="IPR011009">
    <property type="entry name" value="Kinase-like_dom_sf"/>
</dbReference>
<organism evidence="1 2">
    <name type="scientific">Penicillium angulare</name>
    <dbReference type="NCBI Taxonomy" id="116970"/>
    <lineage>
        <taxon>Eukaryota</taxon>
        <taxon>Fungi</taxon>
        <taxon>Dikarya</taxon>
        <taxon>Ascomycota</taxon>
        <taxon>Pezizomycotina</taxon>
        <taxon>Eurotiomycetes</taxon>
        <taxon>Eurotiomycetidae</taxon>
        <taxon>Eurotiales</taxon>
        <taxon>Aspergillaceae</taxon>
        <taxon>Penicillium</taxon>
    </lineage>
</organism>
<dbReference type="SUPFAM" id="SSF56112">
    <property type="entry name" value="Protein kinase-like (PK-like)"/>
    <property type="match status" value="1"/>
</dbReference>
<name>A0A9W9FVK8_9EURO</name>
<evidence type="ECO:0000313" key="1">
    <source>
        <dbReference type="EMBL" id="KAJ5106477.1"/>
    </source>
</evidence>
<dbReference type="AlphaFoldDB" id="A0A9W9FVK8"/>